<organism evidence="13 14">
    <name type="scientific">Sinomonas terrae</name>
    <dbReference type="NCBI Taxonomy" id="2908838"/>
    <lineage>
        <taxon>Bacteria</taxon>
        <taxon>Bacillati</taxon>
        <taxon>Actinomycetota</taxon>
        <taxon>Actinomycetes</taxon>
        <taxon>Micrococcales</taxon>
        <taxon>Micrococcaceae</taxon>
        <taxon>Sinomonas</taxon>
    </lineage>
</organism>
<dbReference type="GO" id="GO:0004639">
    <property type="term" value="F:phosphoribosylaminoimidazolesuccinocarboxamide synthase activity"/>
    <property type="evidence" value="ECO:0007669"/>
    <property type="project" value="UniProtKB-EC"/>
</dbReference>
<evidence type="ECO:0000256" key="7">
    <source>
        <dbReference type="ARBA" id="ARBA00022755"/>
    </source>
</evidence>
<dbReference type="NCBIfam" id="TIGR00081">
    <property type="entry name" value="purC"/>
    <property type="match status" value="1"/>
</dbReference>
<keyword evidence="14" id="KW-1185">Reference proteome</keyword>
<proteinExistence type="inferred from homology"/>
<dbReference type="SUPFAM" id="SSF56104">
    <property type="entry name" value="SAICAR synthase-like"/>
    <property type="match status" value="1"/>
</dbReference>
<dbReference type="PANTHER" id="PTHR43700">
    <property type="entry name" value="PHOSPHORIBOSYLAMINOIMIDAZOLE-SUCCINOCARBOXAMIDE SYNTHASE"/>
    <property type="match status" value="1"/>
</dbReference>
<dbReference type="InterPro" id="IPR028923">
    <property type="entry name" value="SAICAR_synt/ADE2_N"/>
</dbReference>
<evidence type="ECO:0000256" key="6">
    <source>
        <dbReference type="ARBA" id="ARBA00022741"/>
    </source>
</evidence>
<dbReference type="NCBIfam" id="NF010568">
    <property type="entry name" value="PRK13961.1"/>
    <property type="match status" value="1"/>
</dbReference>
<evidence type="ECO:0000256" key="10">
    <source>
        <dbReference type="ARBA" id="ARBA00048475"/>
    </source>
</evidence>
<dbReference type="PANTHER" id="PTHR43700:SF1">
    <property type="entry name" value="PHOSPHORIBOSYLAMINOIMIDAZOLE-SUCCINOCARBOXAMIDE SYNTHASE"/>
    <property type="match status" value="1"/>
</dbReference>
<evidence type="ECO:0000256" key="11">
    <source>
        <dbReference type="HAMAP-Rule" id="MF_00137"/>
    </source>
</evidence>
<dbReference type="InterPro" id="IPR001636">
    <property type="entry name" value="SAICAR_synth"/>
</dbReference>
<evidence type="ECO:0000313" key="14">
    <source>
        <dbReference type="Proteomes" id="UP001202922"/>
    </source>
</evidence>
<dbReference type="InterPro" id="IPR018236">
    <property type="entry name" value="SAICAR_synthetase_CS"/>
</dbReference>
<evidence type="ECO:0000313" key="13">
    <source>
        <dbReference type="EMBL" id="MCH6469021.1"/>
    </source>
</evidence>
<accession>A0ABS9TX71</accession>
<dbReference type="EMBL" id="JAKZBV010000001">
    <property type="protein sequence ID" value="MCH6469021.1"/>
    <property type="molecule type" value="Genomic_DNA"/>
</dbReference>
<comment type="catalytic activity">
    <reaction evidence="10 11">
        <text>5-amino-1-(5-phospho-D-ribosyl)imidazole-4-carboxylate + L-aspartate + ATP = (2S)-2-[5-amino-1-(5-phospho-beta-D-ribosyl)imidazole-4-carboxamido]succinate + ADP + phosphate + 2 H(+)</text>
        <dbReference type="Rhea" id="RHEA:22628"/>
        <dbReference type="ChEBI" id="CHEBI:15378"/>
        <dbReference type="ChEBI" id="CHEBI:29991"/>
        <dbReference type="ChEBI" id="CHEBI:30616"/>
        <dbReference type="ChEBI" id="CHEBI:43474"/>
        <dbReference type="ChEBI" id="CHEBI:58443"/>
        <dbReference type="ChEBI" id="CHEBI:77657"/>
        <dbReference type="ChEBI" id="CHEBI:456216"/>
        <dbReference type="EC" id="6.3.2.6"/>
    </reaction>
</comment>
<keyword evidence="8 11" id="KW-0067">ATP-binding</keyword>
<comment type="caution">
    <text evidence="13">The sequence shown here is derived from an EMBL/GenBank/DDBJ whole genome shotgun (WGS) entry which is preliminary data.</text>
</comment>
<dbReference type="PROSITE" id="PS01057">
    <property type="entry name" value="SAICAR_SYNTHETASE_1"/>
    <property type="match status" value="1"/>
</dbReference>
<dbReference type="Gene3D" id="3.30.200.20">
    <property type="entry name" value="Phosphorylase Kinase, domain 1"/>
    <property type="match status" value="1"/>
</dbReference>
<evidence type="ECO:0000256" key="2">
    <source>
        <dbReference type="ARBA" id="ARBA00010190"/>
    </source>
</evidence>
<keyword evidence="7 11" id="KW-0658">Purine biosynthesis</keyword>
<dbReference type="Pfam" id="PF01259">
    <property type="entry name" value="SAICAR_synt"/>
    <property type="match status" value="1"/>
</dbReference>
<sequence>MTDSGAPTGASAKRGYDADAPQLEGWKHIYSGKVRDLYEPIDGSGFSHPADVVLVVASDRISAYDYVLSSTIPDKGRVLTQLSLWWFEQLNVPNHVVGSTADDGVPAEVVGRAMICRRLEMYPVECIARGYLTGSGLVEYREHGTVCEIPLPGGLVDGSRLPEAIFTPSAKAEIGEHDENITYEDVTGMVGDDAAARLRDLTLEVYREAERIARERGIILADTKVEFGVDPVTGDITLGDEVLTPDSSRFWDAATWEPGKAQPSFDKQFVRDWLTSSASGWDRHSGEEPPALPADVVERTRERYVEAYERLTGRNFDS</sequence>
<comment type="similarity">
    <text evidence="2 11">Belongs to the SAICAR synthetase family.</text>
</comment>
<evidence type="ECO:0000256" key="4">
    <source>
        <dbReference type="ARBA" id="ARBA00016460"/>
    </source>
</evidence>
<name>A0ABS9TX71_9MICC</name>
<comment type="pathway">
    <text evidence="1 11">Purine metabolism; IMP biosynthesis via de novo pathway; 5-amino-1-(5-phospho-D-ribosyl)imidazole-4-carboxamide from 5-amino-1-(5-phospho-D-ribosyl)imidazole-4-carboxylate: step 1/2.</text>
</comment>
<keyword evidence="5 11" id="KW-0436">Ligase</keyword>
<evidence type="ECO:0000256" key="9">
    <source>
        <dbReference type="ARBA" id="ARBA00030409"/>
    </source>
</evidence>
<gene>
    <name evidence="11" type="primary">purC</name>
    <name evidence="13" type="ORF">L0M17_03295</name>
</gene>
<evidence type="ECO:0000256" key="3">
    <source>
        <dbReference type="ARBA" id="ARBA00012217"/>
    </source>
</evidence>
<reference evidence="13 14" key="1">
    <citation type="submission" date="2022-03" db="EMBL/GenBank/DDBJ databases">
        <title>Sinomonas sp. isolated from a soil.</title>
        <authorList>
            <person name="Han J."/>
            <person name="Kim D.-U."/>
        </authorList>
    </citation>
    <scope>NUCLEOTIDE SEQUENCE [LARGE SCALE GENOMIC DNA]</scope>
    <source>
        <strain evidence="13 14">5-5</strain>
    </source>
</reference>
<dbReference type="RefSeq" id="WP_241051191.1">
    <property type="nucleotide sequence ID" value="NZ_JAKZBV010000001.1"/>
</dbReference>
<evidence type="ECO:0000256" key="8">
    <source>
        <dbReference type="ARBA" id="ARBA00022840"/>
    </source>
</evidence>
<dbReference type="CDD" id="cd01414">
    <property type="entry name" value="SAICAR_synt_Sc"/>
    <property type="match status" value="1"/>
</dbReference>
<dbReference type="EC" id="6.3.2.6" evidence="3 11"/>
<keyword evidence="6 11" id="KW-0547">Nucleotide-binding</keyword>
<evidence type="ECO:0000256" key="1">
    <source>
        <dbReference type="ARBA" id="ARBA00004672"/>
    </source>
</evidence>
<evidence type="ECO:0000256" key="5">
    <source>
        <dbReference type="ARBA" id="ARBA00022598"/>
    </source>
</evidence>
<evidence type="ECO:0000259" key="12">
    <source>
        <dbReference type="Pfam" id="PF01259"/>
    </source>
</evidence>
<feature type="domain" description="SAICAR synthetase/ADE2 N-terminal" evidence="12">
    <location>
        <begin position="28"/>
        <end position="284"/>
    </location>
</feature>
<dbReference type="Gene3D" id="3.30.470.20">
    <property type="entry name" value="ATP-grasp fold, B domain"/>
    <property type="match status" value="1"/>
</dbReference>
<dbReference type="HAMAP" id="MF_00137">
    <property type="entry name" value="SAICAR_synth"/>
    <property type="match status" value="1"/>
</dbReference>
<dbReference type="Proteomes" id="UP001202922">
    <property type="component" value="Unassembled WGS sequence"/>
</dbReference>
<protein>
    <recommendedName>
        <fullName evidence="4 11">Phosphoribosylaminoimidazole-succinocarboxamide synthase</fullName>
        <ecNumber evidence="3 11">6.3.2.6</ecNumber>
    </recommendedName>
    <alternativeName>
        <fullName evidence="9 11">SAICAR synthetase</fullName>
    </alternativeName>
</protein>